<keyword evidence="17" id="KW-1185">Reference proteome</keyword>
<dbReference type="GO" id="GO:0004168">
    <property type="term" value="F:dolichol kinase activity"/>
    <property type="evidence" value="ECO:0007669"/>
    <property type="project" value="UniProtKB-EC"/>
</dbReference>
<feature type="region of interest" description="Disordered" evidence="11">
    <location>
        <begin position="2032"/>
        <end position="2068"/>
    </location>
</feature>
<evidence type="ECO:0000256" key="8">
    <source>
        <dbReference type="ARBA" id="ARBA00022989"/>
    </source>
</evidence>
<dbReference type="Pfam" id="PF00072">
    <property type="entry name" value="Response_reg"/>
    <property type="match status" value="1"/>
</dbReference>
<feature type="region of interest" description="Disordered" evidence="11">
    <location>
        <begin position="1208"/>
        <end position="1239"/>
    </location>
</feature>
<evidence type="ECO:0000256" key="1">
    <source>
        <dbReference type="ARBA" id="ARBA00004477"/>
    </source>
</evidence>
<feature type="transmembrane region" description="Helical" evidence="12">
    <location>
        <begin position="229"/>
        <end position="248"/>
    </location>
</feature>
<feature type="chain" id="PRO_5008597716" description="dolichol kinase" evidence="13">
    <location>
        <begin position="18"/>
        <end position="2214"/>
    </location>
</feature>
<dbReference type="Pfam" id="PF02518">
    <property type="entry name" value="HATPase_c"/>
    <property type="match status" value="1"/>
</dbReference>
<dbReference type="SMART" id="SM00387">
    <property type="entry name" value="HATPase_c"/>
    <property type="match status" value="1"/>
</dbReference>
<feature type="transmembrane region" description="Helical" evidence="12">
    <location>
        <begin position="504"/>
        <end position="524"/>
    </location>
</feature>
<evidence type="ECO:0000256" key="3">
    <source>
        <dbReference type="ARBA" id="ARBA00012132"/>
    </source>
</evidence>
<keyword evidence="7" id="KW-0256">Endoplasmic reticulum</keyword>
<feature type="signal peptide" evidence="13">
    <location>
        <begin position="1"/>
        <end position="17"/>
    </location>
</feature>
<feature type="compositionally biased region" description="Low complexity" evidence="11">
    <location>
        <begin position="1981"/>
        <end position="1996"/>
    </location>
</feature>
<feature type="transmembrane region" description="Helical" evidence="12">
    <location>
        <begin position="348"/>
        <end position="372"/>
    </location>
</feature>
<dbReference type="InParanoid" id="A0A1B7MYT9"/>
<feature type="transmembrane region" description="Helical" evidence="12">
    <location>
        <begin position="300"/>
        <end position="327"/>
    </location>
</feature>
<dbReference type="EMBL" id="KV448332">
    <property type="protein sequence ID" value="OAX37765.1"/>
    <property type="molecule type" value="Genomic_DNA"/>
</dbReference>
<evidence type="ECO:0000256" key="10">
    <source>
        <dbReference type="PROSITE-ProRule" id="PRU00169"/>
    </source>
</evidence>
<evidence type="ECO:0000256" key="4">
    <source>
        <dbReference type="ARBA" id="ARBA00022679"/>
    </source>
</evidence>
<comment type="subcellular location">
    <subcellularLocation>
        <location evidence="1">Endoplasmic reticulum membrane</location>
        <topology evidence="1">Multi-pass membrane protein</topology>
    </subcellularLocation>
</comment>
<dbReference type="InterPro" id="IPR011006">
    <property type="entry name" value="CheY-like_superfamily"/>
</dbReference>
<dbReference type="EC" id="2.7.1.108" evidence="3"/>
<feature type="domain" description="Response regulatory" evidence="15">
    <location>
        <begin position="2091"/>
        <end position="2212"/>
    </location>
</feature>
<dbReference type="PANTHER" id="PTHR13205:SF15">
    <property type="entry name" value="DOLICHOL KINASE"/>
    <property type="match status" value="1"/>
</dbReference>
<protein>
    <recommendedName>
        <fullName evidence="3">dolichol kinase</fullName>
        <ecNumber evidence="3">2.7.1.108</ecNumber>
    </recommendedName>
</protein>
<keyword evidence="13" id="KW-0732">Signal</keyword>
<feature type="region of interest" description="Disordered" evidence="11">
    <location>
        <begin position="23"/>
        <end position="52"/>
    </location>
</feature>
<dbReference type="SMART" id="SM00448">
    <property type="entry name" value="REC"/>
    <property type="match status" value="1"/>
</dbReference>
<proteinExistence type="inferred from homology"/>
<dbReference type="Gene3D" id="3.40.50.2300">
    <property type="match status" value="1"/>
</dbReference>
<evidence type="ECO:0000256" key="5">
    <source>
        <dbReference type="ARBA" id="ARBA00022692"/>
    </source>
</evidence>
<dbReference type="Proteomes" id="UP000092154">
    <property type="component" value="Unassembled WGS sequence"/>
</dbReference>
<keyword evidence="6" id="KW-0418">Kinase</keyword>
<comment type="similarity">
    <text evidence="2">Belongs to the polyprenol kinase family.</text>
</comment>
<sequence>MYILLITAVLYIIRVHTTLPYSNTTAPSVPESQSRRAASPRTETREIRRSGSMLTPTVKPRFSFIWMSVPKNYRHVVLESSNDGVLTGLLLPPMLTLALLYSALRHAHSTSSDTNPLPSHWLIEAPSVLHNPRSPASAIDALIQSRRGLVDYSTMCSFILLAQVCSSWAFETRYRGRPSVPEGERCSVPRSEMRRTRFYVLFTFGVTALAVIVRYLLALAEIPIWRNISYLDIGIGSLFYQFCLYIALRLAHGGFTLGELALVCFGGLSLAMELLGLTRAKIWPKSAPFIETYRLPTPLLIFQIALIAGSFITGFLLSPLLALSRHIAQRPVRRLRFPQEKQRHRRALAAGFYVGTVIIVVGLIGSWTWWNLGRRNPWLWTIFWLLEGRKKWSRPMLLAYWALLGSISVAGWNRQLSRSRRYRHRNTSGGTQDNVIVPFAANSSQKPHVEFSATPSAPTTALGLTFPNLPNLPNLSNSSQVATELLDAADKHVPTLGVNARRKFFHALAVVMFLPGVAVDPAFTHLSFSAAFALFIFAEYVRYFAIYPFGAAVHLFMNEFLDQKDSGTAILSHFYLLTGCAGSLWLEEPSRLLQYTGILALGVGDALASIVGKRIGRHRWSPASSKTLEGSAAFVLSLVGCVWLLRLCGLTEDFSILRYTIVVTLSSVSLRFLTQYGKNAPDAETSWSRFGALSKQVNNPSSTLRDSIINKSSLLITITTVNGAGRSVLKIIAGAVYPPGNDYNTAPHLHSPPLPLGKPFPVPSAFQMPIPRLPKVTEQGRRLARPATASVAEGALTYLPPAPPPPHFDAGHTNHTTLATSPDPRIYLSDVDNTQDADNLSIKSFDACHADMVSTHLAPARSPCETLAPASTPGETHSNTDGGEYDWATFMTAYAMGQWHPQRTPHHPRSISSPPLLHEASRRDFVVSRDPATIAVESIPSMTAVSLAYRAFVSSPVSYDNVNQTESKSAPEKAVIVPDFPSHVFPNTLPSKNPPNPPSLSGRRFRKSFTDLRHTAGTQPMHLPLDGTQTFNISPEATAAAATMRWAAARVNLSPLALPSPEHELTDPMRGVHAAIPGSHPAASSPPAHPSTPGMSRIRVGSFWEGTQDVEDESTVPSLPGSLPRTPLRIISEREPPQASVPLQRSYSPEPTEEGDYFTAVSTTSDKESHHSQDSTQLWQDYANHRRDSGHLELTVCTAPPLPRRICLTRQTSSPLPESNGRDRGLPGGRSVSDSVNSFRAERSAKEEQMFLDLGYLAPPNPPDELERRRALYKFNLWNTGPDINFDRIAHLVKLVFNTKCVYISLIDGTEQWNDVKAQCKTDILLGDEPTVILDTKLDWRFVKNPLVTGFPNVRFYAGAPLRTSDGFNIGRSNCAYEIKYKPRRVSASLALSAMEQFSRECLEIDQKDAITDDPYANASMDRVYDRAARLVKRTLDVDEVVVMDVSHCEVLETLSAEATISVVMHRGETQSRPTSRTLTADEYHKLNTFFDQYPDGKVSEGILPVCFRPFIPTHIQYALTVPVFNIDKRPFALICAYNATDPSRRFLEGHELSYLRAIERIGVIILSAVLKRRMMLADQAKSLFISKFGARFTSTVSLMSFILAAAELLSDTSLSHSQTSFLHTVQACGTSLVETVNHVLDFTKLSGNMKSGGVDNVITRSVVDLEQLVEEAIDGSWIGYCARTSATRESEIGSVYAPAMEQRSSSVMAAPASSKHVEIIVDIDRREGGWVLKCDKGGIRRVLMNLFGNSLKFTSDGYVHVSLRQVSESGEESDMVELCVSDTGKVGISQNFLKNHLFHPFSQENPLQAGTGLGLAIVNSIVQSPSVGGKVEVSSEENVGTDIKITFQAEPLNDGTSPLHAPFVFDGPSPTVTFLGFKHKRRGIQMLSDVLRKYLENWWGFRVQTEGDSSPVVTALEKMDYRRSFIILSSSRGSPRVMGICSSYENFGGFCRIVHKPGGPFRLRAVLKQLFRARQRRQQRLPSTSSSSGLSDDSISLHSSMLTDELSSPERLRPMSIDWGSHIISSPAFPTPATDNFAPVSPDGETDSPSYPDSEGTSSSMSNSTVTIGTDGMLLESSVRSRDLSRPRPRVLVVEDNNILRSLLIKWLMKKGLEYREAVDGREGVNIFESDGPFDVVLLDLSMPILDGLGATVEIRELERTRESRQPSVILALTGMSSLEDKRKAFEAGMSGYLVKPVAFKTLEEMFRKIGLS</sequence>
<dbReference type="InterPro" id="IPR003594">
    <property type="entry name" value="HATPase_dom"/>
</dbReference>
<organism evidence="16 17">
    <name type="scientific">Rhizopogon vinicolor AM-OR11-026</name>
    <dbReference type="NCBI Taxonomy" id="1314800"/>
    <lineage>
        <taxon>Eukaryota</taxon>
        <taxon>Fungi</taxon>
        <taxon>Dikarya</taxon>
        <taxon>Basidiomycota</taxon>
        <taxon>Agaricomycotina</taxon>
        <taxon>Agaricomycetes</taxon>
        <taxon>Agaricomycetidae</taxon>
        <taxon>Boletales</taxon>
        <taxon>Suillineae</taxon>
        <taxon>Rhizopogonaceae</taxon>
        <taxon>Rhizopogon</taxon>
    </lineage>
</organism>
<dbReference type="OrthoDB" id="21225at2759"/>
<evidence type="ECO:0000256" key="11">
    <source>
        <dbReference type="SAM" id="MobiDB-lite"/>
    </source>
</evidence>
<dbReference type="PANTHER" id="PTHR13205">
    <property type="entry name" value="TRANSMEMBRANE PROTEIN 15-RELATED"/>
    <property type="match status" value="1"/>
</dbReference>
<feature type="transmembrane region" description="Helical" evidence="12">
    <location>
        <begin position="530"/>
        <end position="556"/>
    </location>
</feature>
<feature type="region of interest" description="Disordered" evidence="11">
    <location>
        <begin position="796"/>
        <end position="826"/>
    </location>
</feature>
<feature type="transmembrane region" description="Helical" evidence="12">
    <location>
        <begin position="198"/>
        <end position="217"/>
    </location>
</feature>
<evidence type="ECO:0000256" key="13">
    <source>
        <dbReference type="SAM" id="SignalP"/>
    </source>
</evidence>
<evidence type="ECO:0000256" key="12">
    <source>
        <dbReference type="SAM" id="Phobius"/>
    </source>
</evidence>
<evidence type="ECO:0000256" key="9">
    <source>
        <dbReference type="ARBA" id="ARBA00023136"/>
    </source>
</evidence>
<dbReference type="STRING" id="1314800.A0A1B7MYT9"/>
<evidence type="ECO:0000259" key="14">
    <source>
        <dbReference type="PROSITE" id="PS50109"/>
    </source>
</evidence>
<keyword evidence="8 12" id="KW-1133">Transmembrane helix</keyword>
<feature type="transmembrane region" description="Helical" evidence="12">
    <location>
        <begin position="392"/>
        <end position="413"/>
    </location>
</feature>
<dbReference type="SUPFAM" id="SSF55874">
    <property type="entry name" value="ATPase domain of HSP90 chaperone/DNA topoisomerase II/histidine kinase"/>
    <property type="match status" value="1"/>
</dbReference>
<keyword evidence="9 12" id="KW-0472">Membrane</keyword>
<evidence type="ECO:0000259" key="15">
    <source>
        <dbReference type="PROSITE" id="PS50110"/>
    </source>
</evidence>
<evidence type="ECO:0000313" key="16">
    <source>
        <dbReference type="EMBL" id="OAX37765.1"/>
    </source>
</evidence>
<feature type="domain" description="Histidine kinase" evidence="14">
    <location>
        <begin position="1713"/>
        <end position="1852"/>
    </location>
</feature>
<evidence type="ECO:0000256" key="7">
    <source>
        <dbReference type="ARBA" id="ARBA00022824"/>
    </source>
</evidence>
<feature type="modified residue" description="4-aspartylphosphate" evidence="10">
    <location>
        <position position="2141"/>
    </location>
</feature>
<dbReference type="SUPFAM" id="SSF52172">
    <property type="entry name" value="CheY-like"/>
    <property type="match status" value="1"/>
</dbReference>
<feature type="transmembrane region" description="Helical" evidence="12">
    <location>
        <begin position="568"/>
        <end position="586"/>
    </location>
</feature>
<dbReference type="Gene3D" id="3.30.565.10">
    <property type="entry name" value="Histidine kinase-like ATPase, C-terminal domain"/>
    <property type="match status" value="1"/>
</dbReference>
<dbReference type="PROSITE" id="PS50110">
    <property type="entry name" value="RESPONSE_REGULATORY"/>
    <property type="match status" value="1"/>
</dbReference>
<dbReference type="GO" id="GO:0043048">
    <property type="term" value="P:dolichyl monophosphate biosynthetic process"/>
    <property type="evidence" value="ECO:0007669"/>
    <property type="project" value="TreeGrafter"/>
</dbReference>
<feature type="compositionally biased region" description="Low complexity" evidence="11">
    <location>
        <begin position="1073"/>
        <end position="1086"/>
    </location>
</feature>
<feature type="compositionally biased region" description="Low complexity" evidence="11">
    <location>
        <begin position="2055"/>
        <end position="2068"/>
    </location>
</feature>
<accession>A0A1B7MYT9</accession>
<dbReference type="InterPro" id="IPR001789">
    <property type="entry name" value="Sig_transdc_resp-reg_receiver"/>
</dbReference>
<dbReference type="InterPro" id="IPR032974">
    <property type="entry name" value="Polypren_kinase"/>
</dbReference>
<gene>
    <name evidence="16" type="ORF">K503DRAFT_783383</name>
</gene>
<reference evidence="16 17" key="1">
    <citation type="submission" date="2016-06" db="EMBL/GenBank/DDBJ databases">
        <title>Comparative genomics of the ectomycorrhizal sister species Rhizopogon vinicolor and Rhizopogon vesiculosus (Basidiomycota: Boletales) reveals a divergence of the mating type B locus.</title>
        <authorList>
            <consortium name="DOE Joint Genome Institute"/>
            <person name="Mujic A.B."/>
            <person name="Kuo A."/>
            <person name="Tritt A."/>
            <person name="Lipzen A."/>
            <person name="Chen C."/>
            <person name="Johnson J."/>
            <person name="Sharma A."/>
            <person name="Barry K."/>
            <person name="Grigoriev I.V."/>
            <person name="Spatafora J.W."/>
        </authorList>
    </citation>
    <scope>NUCLEOTIDE SEQUENCE [LARGE SCALE GENOMIC DNA]</scope>
    <source>
        <strain evidence="16 17">AM-OR11-026</strain>
    </source>
</reference>
<dbReference type="PROSITE" id="PS50109">
    <property type="entry name" value="HIS_KIN"/>
    <property type="match status" value="1"/>
</dbReference>
<keyword evidence="10" id="KW-0597">Phosphoprotein</keyword>
<feature type="region of interest" description="Disordered" evidence="11">
    <location>
        <begin position="1977"/>
        <end position="1996"/>
    </location>
</feature>
<keyword evidence="4" id="KW-0808">Transferase</keyword>
<keyword evidence="5 12" id="KW-0812">Transmembrane</keyword>
<dbReference type="InterPro" id="IPR036890">
    <property type="entry name" value="HATPase_C_sf"/>
</dbReference>
<evidence type="ECO:0000256" key="6">
    <source>
        <dbReference type="ARBA" id="ARBA00022777"/>
    </source>
</evidence>
<name>A0A1B7MYT9_9AGAM</name>
<feature type="compositionally biased region" description="Polar residues" evidence="11">
    <location>
        <begin position="23"/>
        <end position="36"/>
    </location>
</feature>
<dbReference type="CDD" id="cd17546">
    <property type="entry name" value="REC_hyHK_CKI1_RcsC-like"/>
    <property type="match status" value="1"/>
</dbReference>
<evidence type="ECO:0000256" key="2">
    <source>
        <dbReference type="ARBA" id="ARBA00010794"/>
    </source>
</evidence>
<feature type="region of interest" description="Disordered" evidence="11">
    <location>
        <begin position="1073"/>
        <end position="1156"/>
    </location>
</feature>
<dbReference type="GO" id="GO:0005789">
    <property type="term" value="C:endoplasmic reticulum membrane"/>
    <property type="evidence" value="ECO:0007669"/>
    <property type="project" value="UniProtKB-SubCell"/>
</dbReference>
<feature type="transmembrane region" description="Helical" evidence="12">
    <location>
        <begin position="260"/>
        <end position="280"/>
    </location>
</feature>
<dbReference type="InterPro" id="IPR005467">
    <property type="entry name" value="His_kinase_dom"/>
</dbReference>
<dbReference type="GO" id="GO:0000160">
    <property type="term" value="P:phosphorelay signal transduction system"/>
    <property type="evidence" value="ECO:0007669"/>
    <property type="project" value="InterPro"/>
</dbReference>
<evidence type="ECO:0000313" key="17">
    <source>
        <dbReference type="Proteomes" id="UP000092154"/>
    </source>
</evidence>